<name>A0A090ICN1_9GAMM</name>
<dbReference type="Gene3D" id="3.90.980.10">
    <property type="entry name" value="DNA primase, catalytic core, N-terminal domain"/>
    <property type="match status" value="1"/>
</dbReference>
<dbReference type="Gene3D" id="1.20.50.20">
    <property type="entry name" value="DnaG, RNA polymerase domain, helical bundle"/>
    <property type="match status" value="1"/>
</dbReference>
<evidence type="ECO:0000313" key="19">
    <source>
        <dbReference type="Proteomes" id="UP000183794"/>
    </source>
</evidence>
<dbReference type="Proteomes" id="UP000182660">
    <property type="component" value="Unassembled WGS sequence"/>
</dbReference>
<dbReference type="RefSeq" id="WP_045108806.1">
    <property type="nucleotide sequence ID" value="NZ_CAWQZC010000090.1"/>
</dbReference>
<dbReference type="GO" id="GO:0000428">
    <property type="term" value="C:DNA-directed RNA polymerase complex"/>
    <property type="evidence" value="ECO:0007669"/>
    <property type="project" value="UniProtKB-KW"/>
</dbReference>
<dbReference type="InterPro" id="IPR002694">
    <property type="entry name" value="Znf_CHC2"/>
</dbReference>
<comment type="subunit">
    <text evidence="12">Monomer. Interacts with DnaB.</text>
</comment>
<evidence type="ECO:0000256" key="14">
    <source>
        <dbReference type="PIRSR" id="PIRSR002811-1"/>
    </source>
</evidence>
<dbReference type="Gene3D" id="3.40.1360.10">
    <property type="match status" value="1"/>
</dbReference>
<evidence type="ECO:0000313" key="18">
    <source>
        <dbReference type="Proteomes" id="UP000182660"/>
    </source>
</evidence>
<organism evidence="17 19">
    <name type="scientific">Moritella viscosa</name>
    <dbReference type="NCBI Taxonomy" id="80854"/>
    <lineage>
        <taxon>Bacteria</taxon>
        <taxon>Pseudomonadati</taxon>
        <taxon>Pseudomonadota</taxon>
        <taxon>Gammaproteobacteria</taxon>
        <taxon>Alteromonadales</taxon>
        <taxon>Moritellaceae</taxon>
        <taxon>Moritella</taxon>
    </lineage>
</organism>
<feature type="zinc finger region" description="CHC2-type" evidence="12 14">
    <location>
        <begin position="40"/>
        <end position="64"/>
    </location>
</feature>
<evidence type="ECO:0000259" key="15">
    <source>
        <dbReference type="PROSITE" id="PS50880"/>
    </source>
</evidence>
<dbReference type="GO" id="GO:0006269">
    <property type="term" value="P:DNA replication, synthesis of primer"/>
    <property type="evidence" value="ECO:0007669"/>
    <property type="project" value="UniProtKB-UniRule"/>
</dbReference>
<proteinExistence type="inferred from homology"/>
<evidence type="ECO:0000256" key="11">
    <source>
        <dbReference type="ARBA" id="ARBA00023163"/>
    </source>
</evidence>
<evidence type="ECO:0000256" key="13">
    <source>
        <dbReference type="PIRNR" id="PIRNR002811"/>
    </source>
</evidence>
<dbReference type="Pfam" id="PF13155">
    <property type="entry name" value="Toprim_2"/>
    <property type="match status" value="1"/>
</dbReference>
<dbReference type="SUPFAM" id="SSF117023">
    <property type="entry name" value="DNA primase DnaG, C-terminal domain"/>
    <property type="match status" value="1"/>
</dbReference>
<evidence type="ECO:0000256" key="4">
    <source>
        <dbReference type="ARBA" id="ARBA00022695"/>
    </source>
</evidence>
<dbReference type="GeneID" id="61293778"/>
<keyword evidence="2 12" id="KW-0639">Primosome</keyword>
<keyword evidence="5 12" id="KW-0235">DNA replication</keyword>
<dbReference type="HOGENOM" id="CLU_013501_5_4_6"/>
<dbReference type="Proteomes" id="UP000183794">
    <property type="component" value="Unassembled WGS sequence"/>
</dbReference>
<dbReference type="NCBIfam" id="TIGR01391">
    <property type="entry name" value="dnaG"/>
    <property type="match status" value="1"/>
</dbReference>
<comment type="domain">
    <text evidence="12">Contains an N-terminal zinc-binding domain, a central core domain that contains the primase activity, and a C-terminal DnaB-binding domain.</text>
</comment>
<keyword evidence="7 12" id="KW-0863">Zinc-finger</keyword>
<evidence type="ECO:0000313" key="17">
    <source>
        <dbReference type="EMBL" id="SGY81496.1"/>
    </source>
</evidence>
<feature type="domain" description="Toprim" evidence="15">
    <location>
        <begin position="261"/>
        <end position="343"/>
    </location>
</feature>
<evidence type="ECO:0000256" key="8">
    <source>
        <dbReference type="ARBA" id="ARBA00022833"/>
    </source>
</evidence>
<dbReference type="InterPro" id="IPR034151">
    <property type="entry name" value="TOPRIM_DnaG_bac"/>
</dbReference>
<dbReference type="PANTHER" id="PTHR30313">
    <property type="entry name" value="DNA PRIMASE"/>
    <property type="match status" value="1"/>
</dbReference>
<dbReference type="FunFam" id="3.90.980.10:FF:000001">
    <property type="entry name" value="DNA primase"/>
    <property type="match status" value="1"/>
</dbReference>
<comment type="cofactor">
    <cofactor evidence="12 13 14">
        <name>Zn(2+)</name>
        <dbReference type="ChEBI" id="CHEBI:29105"/>
    </cofactor>
    <text evidence="12 13 14">Binds 1 zinc ion per monomer.</text>
</comment>
<keyword evidence="8 12" id="KW-0862">Zinc</keyword>
<dbReference type="SMART" id="SM00493">
    <property type="entry name" value="TOPRIM"/>
    <property type="match status" value="1"/>
</dbReference>
<dbReference type="PROSITE" id="PS50880">
    <property type="entry name" value="TOPRIM"/>
    <property type="match status" value="1"/>
</dbReference>
<reference evidence="16 18" key="1">
    <citation type="submission" date="2016-11" db="EMBL/GenBank/DDBJ databases">
        <authorList>
            <person name="Klemetsen T."/>
        </authorList>
    </citation>
    <scope>NUCLEOTIDE SEQUENCE [LARGE SCALE GENOMIC DNA]</scope>
    <source>
        <strain evidence="16">MT 2528</strain>
    </source>
</reference>
<dbReference type="InterPro" id="IPR019475">
    <property type="entry name" value="DNA_primase_DnaB-bd"/>
</dbReference>
<dbReference type="SMART" id="SM00400">
    <property type="entry name" value="ZnF_CHCC"/>
    <property type="match status" value="1"/>
</dbReference>
<sequence length="579" mass="65580">MAGRIPRDFIDGLIGRADIVDIVEKRVKLKKAGKNYHACCPFHNEKSPSFTVSQDKQFYHCFGCGAHGNAIGFLMEYDNLEFVDAIEDLAGFYGVTVPREEGGNNNGPTAPERKDYYQLLESVTRFYQYQLKEHPNKRVVNDYLKQRGLSAEVIKKYAIGYAAPGWDNVLKRFGRDKHTEEQLLTTGVLIENEGQSRRYDRFRERVMFPIRDKRGRVIGYGGRVLGDEKPKYLNSPETPIFHKGKELYGLYEVRQAYKEIPQIVVVEGYMDVVALAQFGIDYAVASLGTSTSGDHMQTLFRNTNEVICCYDGDKAGRAAAWRALENALPQLRDGKDLKFVFLPDGEDPDSLVRNQGKDALEQLFKDAQTLPDFLFSRLSQDIDTHTDVGRSKLASQAKPLIEKMPDGFYRGIVLKKLARFLAWDEAKLNKLFTTVAVTKPSKKALQITPIRRAIGLLLQNPQIGFNLPIFDDLKQLKLPGINILLKLLAQTNSSDQISTAQLLEYWRDTPEQKALIKLAVWDHGADEAVEAEFFDTLFVLSTQVIEQRFSELQLKLAQGGLTKAERLEYKSILDELKSS</sequence>
<comment type="similarity">
    <text evidence="12 13">Belongs to the DnaG primase family.</text>
</comment>
<dbReference type="CDD" id="cd03364">
    <property type="entry name" value="TOPRIM_DnaG_primases"/>
    <property type="match status" value="1"/>
</dbReference>
<evidence type="ECO:0000256" key="9">
    <source>
        <dbReference type="ARBA" id="ARBA00022842"/>
    </source>
</evidence>
<dbReference type="HAMAP" id="MF_00974">
    <property type="entry name" value="DNA_primase_DnaG"/>
    <property type="match status" value="1"/>
</dbReference>
<evidence type="ECO:0000313" key="16">
    <source>
        <dbReference type="EMBL" id="SGY81446.1"/>
    </source>
</evidence>
<dbReference type="SMART" id="SM00766">
    <property type="entry name" value="DnaG_DnaB_bind"/>
    <property type="match status" value="1"/>
</dbReference>
<dbReference type="FunFam" id="3.40.1360.10:FF:000002">
    <property type="entry name" value="DNA primase"/>
    <property type="match status" value="1"/>
</dbReference>
<dbReference type="InterPro" id="IPR013173">
    <property type="entry name" value="DNA_primase_DnaG_DnaB-bd_dom"/>
</dbReference>
<dbReference type="SUPFAM" id="SSF56731">
    <property type="entry name" value="DNA primase core"/>
    <property type="match status" value="1"/>
</dbReference>
<evidence type="ECO:0000256" key="7">
    <source>
        <dbReference type="ARBA" id="ARBA00022771"/>
    </source>
</evidence>
<dbReference type="Pfam" id="PF01807">
    <property type="entry name" value="Zn_ribbon_DnaG"/>
    <property type="match status" value="1"/>
</dbReference>
<evidence type="ECO:0000256" key="5">
    <source>
        <dbReference type="ARBA" id="ARBA00022705"/>
    </source>
</evidence>
<keyword evidence="6 12" id="KW-0479">Metal-binding</keyword>
<evidence type="ECO:0000256" key="12">
    <source>
        <dbReference type="HAMAP-Rule" id="MF_00974"/>
    </source>
</evidence>
<dbReference type="InterPro" id="IPR037068">
    <property type="entry name" value="DNA_primase_core_N_sf"/>
</dbReference>
<dbReference type="GO" id="GO:1990077">
    <property type="term" value="C:primosome complex"/>
    <property type="evidence" value="ECO:0007669"/>
    <property type="project" value="UniProtKB-KW"/>
</dbReference>
<dbReference type="PIRSF" id="PIRSF002811">
    <property type="entry name" value="DnaG"/>
    <property type="match status" value="1"/>
</dbReference>
<dbReference type="EC" id="2.7.7.101" evidence="12"/>
<evidence type="ECO:0000256" key="3">
    <source>
        <dbReference type="ARBA" id="ARBA00022679"/>
    </source>
</evidence>
<keyword evidence="11 12" id="KW-0804">Transcription</keyword>
<evidence type="ECO:0000256" key="10">
    <source>
        <dbReference type="ARBA" id="ARBA00023125"/>
    </source>
</evidence>
<keyword evidence="18" id="KW-1185">Reference proteome</keyword>
<dbReference type="InterPro" id="IPR006295">
    <property type="entry name" value="DNA_primase_DnaG"/>
</dbReference>
<accession>A0A090ICN1</accession>
<dbReference type="GO" id="GO:0003899">
    <property type="term" value="F:DNA-directed RNA polymerase activity"/>
    <property type="evidence" value="ECO:0007669"/>
    <property type="project" value="UniProtKB-UniRule"/>
</dbReference>
<dbReference type="EMBL" id="FPLJ01000004">
    <property type="protein sequence ID" value="SGY81446.1"/>
    <property type="molecule type" value="Genomic_DNA"/>
</dbReference>
<dbReference type="EMBL" id="FPLD01000004">
    <property type="protein sequence ID" value="SGY81496.1"/>
    <property type="molecule type" value="Genomic_DNA"/>
</dbReference>
<dbReference type="Pfam" id="PF08275">
    <property type="entry name" value="DNAG_N"/>
    <property type="match status" value="1"/>
</dbReference>
<dbReference type="GO" id="GO:0005737">
    <property type="term" value="C:cytoplasm"/>
    <property type="evidence" value="ECO:0007669"/>
    <property type="project" value="TreeGrafter"/>
</dbReference>
<dbReference type="InterPro" id="IPR050219">
    <property type="entry name" value="DnaG_primase"/>
</dbReference>
<dbReference type="Gene3D" id="1.10.860.10">
    <property type="entry name" value="DNAb Helicase, Chain A"/>
    <property type="match status" value="1"/>
</dbReference>
<dbReference type="KEGG" id="mvs:MVIS_0334"/>
<dbReference type="Pfam" id="PF10410">
    <property type="entry name" value="DnaB_bind"/>
    <property type="match status" value="1"/>
</dbReference>
<dbReference type="PANTHER" id="PTHR30313:SF2">
    <property type="entry name" value="DNA PRIMASE"/>
    <property type="match status" value="1"/>
</dbReference>
<dbReference type="PATRIC" id="fig|80854.5.peg.355"/>
<keyword evidence="9" id="KW-0460">Magnesium</keyword>
<comment type="catalytic activity">
    <reaction evidence="12">
        <text>ssDNA + n NTP = ssDNA/pppN(pN)n-1 hybrid + (n-1) diphosphate.</text>
        <dbReference type="EC" id="2.7.7.101"/>
    </reaction>
</comment>
<dbReference type="GO" id="GO:0003677">
    <property type="term" value="F:DNA binding"/>
    <property type="evidence" value="ECO:0007669"/>
    <property type="project" value="UniProtKB-KW"/>
</dbReference>
<evidence type="ECO:0000256" key="2">
    <source>
        <dbReference type="ARBA" id="ARBA00022515"/>
    </source>
</evidence>
<dbReference type="SUPFAM" id="SSF57783">
    <property type="entry name" value="Zinc beta-ribbon"/>
    <property type="match status" value="1"/>
</dbReference>
<dbReference type="GO" id="GO:0008270">
    <property type="term" value="F:zinc ion binding"/>
    <property type="evidence" value="ECO:0007669"/>
    <property type="project" value="UniProtKB-UniRule"/>
</dbReference>
<dbReference type="InterPro" id="IPR006171">
    <property type="entry name" value="TOPRIM_dom"/>
</dbReference>
<keyword evidence="10 12" id="KW-0238">DNA-binding</keyword>
<keyword evidence="4 12" id="KW-0548">Nucleotidyltransferase</keyword>
<gene>
    <name evidence="12" type="primary">dnaG</name>
    <name evidence="16" type="ORF">MT2528_0045</name>
    <name evidence="17" type="ORF">NVI5450_0031</name>
</gene>
<dbReference type="AlphaFoldDB" id="A0A090ICN1"/>
<evidence type="ECO:0000256" key="1">
    <source>
        <dbReference type="ARBA" id="ARBA00022478"/>
    </source>
</evidence>
<dbReference type="Gene3D" id="3.90.580.10">
    <property type="entry name" value="Zinc finger, CHC2-type domain"/>
    <property type="match status" value="1"/>
</dbReference>
<dbReference type="InterPro" id="IPR030846">
    <property type="entry name" value="DnaG_bac"/>
</dbReference>
<dbReference type="InterPro" id="IPR013264">
    <property type="entry name" value="DNAG_N"/>
</dbReference>
<comment type="function">
    <text evidence="12 13">RNA polymerase that catalyzes the synthesis of short RNA molecules used as primers for DNA polymerase during DNA replication.</text>
</comment>
<reference evidence="17 19" key="2">
    <citation type="submission" date="2016-11" db="EMBL/GenBank/DDBJ databases">
        <authorList>
            <person name="Jaros S."/>
            <person name="Januszkiewicz K."/>
            <person name="Wedrychowicz H."/>
        </authorList>
    </citation>
    <scope>NUCLEOTIDE SEQUENCE [LARGE SCALE GENOMIC DNA]</scope>
    <source>
        <strain evidence="17">NVI 5450</strain>
    </source>
</reference>
<dbReference type="STRING" id="80854.MVIS_0334"/>
<evidence type="ECO:0000256" key="6">
    <source>
        <dbReference type="ARBA" id="ARBA00022723"/>
    </source>
</evidence>
<dbReference type="Pfam" id="PF08278">
    <property type="entry name" value="DnaG_DnaB_bind"/>
    <property type="match status" value="1"/>
</dbReference>
<dbReference type="OrthoDB" id="9803773at2"/>
<dbReference type="InterPro" id="IPR016136">
    <property type="entry name" value="DNA_helicase_N/primase_C"/>
</dbReference>
<keyword evidence="1 12" id="KW-0240">DNA-directed RNA polymerase</keyword>
<dbReference type="InterPro" id="IPR036977">
    <property type="entry name" value="DNA_primase_Znf_CHC2"/>
</dbReference>
<keyword evidence="3 12" id="KW-0808">Transferase</keyword>
<dbReference type="FunFam" id="3.90.580.10:FF:000001">
    <property type="entry name" value="DNA primase"/>
    <property type="match status" value="1"/>
</dbReference>
<protein>
    <recommendedName>
        <fullName evidence="12 13">DNA primase</fullName>
        <ecNumber evidence="12">2.7.7.101</ecNumber>
    </recommendedName>
</protein>